<dbReference type="RefSeq" id="WP_262954447.1">
    <property type="nucleotide sequence ID" value="NZ_JAFNLH010000008.1"/>
</dbReference>
<evidence type="ECO:0000313" key="1">
    <source>
        <dbReference type="EMBL" id="HAG4527566.1"/>
    </source>
</evidence>
<gene>
    <name evidence="1" type="ORF">G8404_003296</name>
</gene>
<dbReference type="EMBL" id="DAAYJT010000012">
    <property type="protein sequence ID" value="HAG4527566.1"/>
    <property type="molecule type" value="Genomic_DNA"/>
</dbReference>
<accession>A0A763SS40</accession>
<reference evidence="1" key="1">
    <citation type="journal article" date="2018" name="Genome Biol.">
        <title>SKESA: strategic k-mer extension for scrupulous assemblies.</title>
        <authorList>
            <person name="Souvorov A."/>
            <person name="Agarwala R."/>
            <person name="Lipman D.J."/>
        </authorList>
    </citation>
    <scope>NUCLEOTIDE SEQUENCE</scope>
    <source>
        <strain evidence="1">MA.AU168</strain>
    </source>
</reference>
<dbReference type="AlphaFoldDB" id="A0A763SS40"/>
<organism evidence="1">
    <name type="scientific">Salmonella enterica</name>
    <name type="common">Salmonella choleraesuis</name>
    <dbReference type="NCBI Taxonomy" id="28901"/>
    <lineage>
        <taxon>Bacteria</taxon>
        <taxon>Pseudomonadati</taxon>
        <taxon>Pseudomonadota</taxon>
        <taxon>Gammaproteobacteria</taxon>
        <taxon>Enterobacterales</taxon>
        <taxon>Enterobacteriaceae</taxon>
        <taxon>Salmonella</taxon>
    </lineage>
</organism>
<sequence length="130" mass="15249">MSYDLMVFERNAAPQDATAFMEWYEKQTEWNEPHDYNNPDITSPALQNFYSAMIQVFPDMNGPDAPDEDQLDELEEQGLDVYLTDYSIGKDIIYMAFRWSVMDEAWENVRELARLHQVGFCNVSSQMEIE</sequence>
<comment type="caution">
    <text evidence="1">The sequence shown here is derived from an EMBL/GenBank/DDBJ whole genome shotgun (WGS) entry which is preliminary data.</text>
</comment>
<name>A0A763SS40_SALER</name>
<reference evidence="1" key="2">
    <citation type="submission" date="2020-02" db="EMBL/GenBank/DDBJ databases">
        <authorList>
            <consortium name="NCBI Pathogen Detection Project"/>
        </authorList>
    </citation>
    <scope>NUCLEOTIDE SEQUENCE</scope>
    <source>
        <strain evidence="1">MA.AU168</strain>
    </source>
</reference>
<protein>
    <submittedName>
        <fullName evidence="1">Uncharacterized protein</fullName>
    </submittedName>
</protein>
<proteinExistence type="predicted"/>